<gene>
    <name evidence="2" type="ORF">GWK17_23100</name>
</gene>
<proteinExistence type="predicted"/>
<evidence type="ECO:0000313" key="2">
    <source>
        <dbReference type="EMBL" id="NKE08323.1"/>
    </source>
</evidence>
<feature type="chain" id="PRO_5038483181" evidence="1">
    <location>
        <begin position="22"/>
        <end position="78"/>
    </location>
</feature>
<dbReference type="RefSeq" id="WP_167834670.1">
    <property type="nucleotide sequence ID" value="NZ_JAAVUM010000036.1"/>
</dbReference>
<sequence length="78" mass="8794">MQKLFMLTFVLLLVFSGSVIASSSQNQNRNATPVEDYQSKTGVNPDGYTCWQCTKYVYHNGYRTCVSGVWLTTCPVMN</sequence>
<reference evidence="2 3" key="1">
    <citation type="submission" date="2020-03" db="EMBL/GenBank/DDBJ databases">
        <authorList>
            <person name="Sun Q."/>
        </authorList>
    </citation>
    <scope>NUCLEOTIDE SEQUENCE [LARGE SCALE GENOMIC DNA]</scope>
    <source>
        <strain evidence="2 3">KACC 21451</strain>
    </source>
</reference>
<keyword evidence="1" id="KW-0732">Signal</keyword>
<feature type="signal peptide" evidence="1">
    <location>
        <begin position="1"/>
        <end position="21"/>
    </location>
</feature>
<name>A0A846TIL9_9BACI</name>
<evidence type="ECO:0000256" key="1">
    <source>
        <dbReference type="SAM" id="SignalP"/>
    </source>
</evidence>
<dbReference type="EMBL" id="JAAVUM010000036">
    <property type="protein sequence ID" value="NKE08323.1"/>
    <property type="molecule type" value="Genomic_DNA"/>
</dbReference>
<dbReference type="AlphaFoldDB" id="A0A846TIL9"/>
<protein>
    <submittedName>
        <fullName evidence="2">Uncharacterized protein</fullName>
    </submittedName>
</protein>
<comment type="caution">
    <text evidence="2">The sequence shown here is derived from an EMBL/GenBank/DDBJ whole genome shotgun (WGS) entry which is preliminary data.</text>
</comment>
<evidence type="ECO:0000313" key="3">
    <source>
        <dbReference type="Proteomes" id="UP000587942"/>
    </source>
</evidence>
<dbReference type="Proteomes" id="UP000587942">
    <property type="component" value="Unassembled WGS sequence"/>
</dbReference>
<organism evidence="2 3">
    <name type="scientific">Mesobacillus selenatarsenatis</name>
    <dbReference type="NCBI Taxonomy" id="388741"/>
    <lineage>
        <taxon>Bacteria</taxon>
        <taxon>Bacillati</taxon>
        <taxon>Bacillota</taxon>
        <taxon>Bacilli</taxon>
        <taxon>Bacillales</taxon>
        <taxon>Bacillaceae</taxon>
        <taxon>Mesobacillus</taxon>
    </lineage>
</organism>
<accession>A0A846TIL9</accession>